<dbReference type="Gene3D" id="2.60.450.10">
    <property type="entry name" value="Lipopolysaccharide (LPS) transport protein A like domain"/>
    <property type="match status" value="1"/>
</dbReference>
<dbReference type="RefSeq" id="WP_118864708.1">
    <property type="nucleotide sequence ID" value="NZ_QWLV01000007.1"/>
</dbReference>
<accession>A0A396RKF8</accession>
<evidence type="ECO:0000313" key="3">
    <source>
        <dbReference type="Proteomes" id="UP000266693"/>
    </source>
</evidence>
<keyword evidence="3" id="KW-1185">Reference proteome</keyword>
<dbReference type="EMBL" id="QWLV01000007">
    <property type="protein sequence ID" value="RHW16734.1"/>
    <property type="molecule type" value="Genomic_DNA"/>
</dbReference>
<dbReference type="AlphaFoldDB" id="A0A396RKF8"/>
<proteinExistence type="predicted"/>
<dbReference type="OrthoDB" id="7423492at2"/>
<gene>
    <name evidence="2" type="primary">lptC</name>
    <name evidence="2" type="ORF">D1610_13425</name>
</gene>
<keyword evidence="1" id="KW-0812">Transmembrane</keyword>
<dbReference type="GO" id="GO:0005886">
    <property type="term" value="C:plasma membrane"/>
    <property type="evidence" value="ECO:0007669"/>
    <property type="project" value="InterPro"/>
</dbReference>
<keyword evidence="1" id="KW-0472">Membrane</keyword>
<keyword evidence="1" id="KW-1133">Transmembrane helix</keyword>
<feature type="transmembrane region" description="Helical" evidence="1">
    <location>
        <begin position="31"/>
        <end position="51"/>
    </location>
</feature>
<sequence length="212" mass="22974">MSEIAVRMRGERQRWAAPGSSHDRIIGLSRVILPMGIGILAAFLVMAPLTMGGDVSFVLDKNKVAVAKERLRISEALYRGADSEGQPFALRAGSAVQASSADPVVRITDMDAEIRLKDGPATLSAERGRYDMEAERVAVDGPIQFRSADGYAIDTSDATVDLRSRTMWSAGDVTGRMPLGTFRADRLRADLEARTVTLEGNARLRIVQNGAR</sequence>
<name>A0A396RKF8_9SPHN</name>
<dbReference type="Pfam" id="PF06835">
    <property type="entry name" value="LptC"/>
    <property type="match status" value="1"/>
</dbReference>
<organism evidence="2 3">
    <name type="scientific">Sphingomonas gilva</name>
    <dbReference type="NCBI Taxonomy" id="2305907"/>
    <lineage>
        <taxon>Bacteria</taxon>
        <taxon>Pseudomonadati</taxon>
        <taxon>Pseudomonadota</taxon>
        <taxon>Alphaproteobacteria</taxon>
        <taxon>Sphingomonadales</taxon>
        <taxon>Sphingomonadaceae</taxon>
        <taxon>Sphingomonas</taxon>
    </lineage>
</organism>
<dbReference type="GO" id="GO:0015221">
    <property type="term" value="F:lipopolysaccharide transmembrane transporter activity"/>
    <property type="evidence" value="ECO:0007669"/>
    <property type="project" value="InterPro"/>
</dbReference>
<dbReference type="InterPro" id="IPR010664">
    <property type="entry name" value="LipoPS_assembly_LptC-rel"/>
</dbReference>
<comment type="caution">
    <text evidence="2">The sequence shown here is derived from an EMBL/GenBank/DDBJ whole genome shotgun (WGS) entry which is preliminary data.</text>
</comment>
<dbReference type="NCBIfam" id="TIGR04409">
    <property type="entry name" value="LptC_YrbK"/>
    <property type="match status" value="1"/>
</dbReference>
<dbReference type="Proteomes" id="UP000266693">
    <property type="component" value="Unassembled WGS sequence"/>
</dbReference>
<evidence type="ECO:0000256" key="1">
    <source>
        <dbReference type="SAM" id="Phobius"/>
    </source>
</evidence>
<reference evidence="2 3" key="1">
    <citation type="submission" date="2018-08" db="EMBL/GenBank/DDBJ databases">
        <title>The multiple taxonomic identification of Sphingomonas gilva.</title>
        <authorList>
            <person name="Zhu D."/>
            <person name="Zheng S."/>
        </authorList>
    </citation>
    <scope>NUCLEOTIDE SEQUENCE [LARGE SCALE GENOMIC DNA]</scope>
    <source>
        <strain evidence="2 3">ZDH117</strain>
    </source>
</reference>
<evidence type="ECO:0000313" key="2">
    <source>
        <dbReference type="EMBL" id="RHW16734.1"/>
    </source>
</evidence>
<protein>
    <submittedName>
        <fullName evidence="2">LPS export ABC transporter periplasmic protein LptC</fullName>
    </submittedName>
</protein>
<dbReference type="InterPro" id="IPR026265">
    <property type="entry name" value="LptC"/>
</dbReference>